<evidence type="ECO:0000259" key="1">
    <source>
        <dbReference type="Pfam" id="PF04459"/>
    </source>
</evidence>
<dbReference type="InterPro" id="IPR058240">
    <property type="entry name" value="rSAM_sf"/>
</dbReference>
<dbReference type="SUPFAM" id="SSF50156">
    <property type="entry name" value="PDZ domain-like"/>
    <property type="match status" value="1"/>
</dbReference>
<reference evidence="4" key="2">
    <citation type="submission" date="2021-04" db="EMBL/GenBank/DDBJ databases">
        <authorList>
            <person name="Gilroy R."/>
        </authorList>
    </citation>
    <scope>NUCLEOTIDE SEQUENCE</scope>
    <source>
        <strain evidence="4">CHK192-9172</strain>
    </source>
</reference>
<feature type="domain" description="Putative radical SAM N-terminal" evidence="3">
    <location>
        <begin position="69"/>
        <end position="219"/>
    </location>
</feature>
<evidence type="ECO:0000313" key="4">
    <source>
        <dbReference type="EMBL" id="HIZ06713.1"/>
    </source>
</evidence>
<dbReference type="InterPro" id="IPR036034">
    <property type="entry name" value="PDZ_sf"/>
</dbReference>
<dbReference type="EMBL" id="DXCH01000056">
    <property type="protein sequence ID" value="HIZ06713.1"/>
    <property type="molecule type" value="Genomic_DNA"/>
</dbReference>
<dbReference type="Gene3D" id="2.30.42.10">
    <property type="match status" value="1"/>
</dbReference>
<feature type="domain" description="DUF512" evidence="1">
    <location>
        <begin position="222"/>
        <end position="452"/>
    </location>
</feature>
<sequence>MTIKEHKICRVESGSIAEQMEICPGDVLLSVNGQPLEDVFDYHFLCSDEKLTLLIRKPDGEEWELEIEKEYSEDLGIEFENGLMDEYRSCRNKCIFCFIDQMPPGMRDTLYFKDDDSRLSFLQGNYVTLTNMSEEDADRIIRYKLAPINISVHTTNPELRCRMLNNRFAGEALEKIRKFYEAGIEMNGQIVLCKGINDGRELERTIKDLTAYLPYMESLSVVPVGLTKYRKDLYHLDPFTPEDAGKVLDTIHKWQQYCMEKYHTHFVHAGDEWYLLAGEEFPEAERYDGYIQLENGVGMMRLLYDEFMEALEQGREEAEEALKLHFSWKNIFRRRKMFEEQKQERDGRRKVTVATGKLAAPLLRKLAAAFTILHPNISIQVAEVENLFFGERITVSGLLTGQDLALQLCTMDLGEKLLLPCNMLRSGEEVFLDDVTVEELEKTLQVPIHIVKSDGQSLYEAFLCREDRKENSDE</sequence>
<accession>A0A9D2D190</accession>
<comment type="caution">
    <text evidence="4">The sequence shown here is derived from an EMBL/GenBank/DDBJ whole genome shotgun (WGS) entry which is preliminary data.</text>
</comment>
<dbReference type="InterPro" id="IPR007549">
    <property type="entry name" value="DUF512"/>
</dbReference>
<dbReference type="SUPFAM" id="SSF102114">
    <property type="entry name" value="Radical SAM enzymes"/>
    <property type="match status" value="1"/>
</dbReference>
<organism evidence="4 5">
    <name type="scientific">Candidatus Eubacterium avistercoris</name>
    <dbReference type="NCBI Taxonomy" id="2838567"/>
    <lineage>
        <taxon>Bacteria</taxon>
        <taxon>Bacillati</taxon>
        <taxon>Bacillota</taxon>
        <taxon>Clostridia</taxon>
        <taxon>Eubacteriales</taxon>
        <taxon>Eubacteriaceae</taxon>
        <taxon>Eubacterium</taxon>
    </lineage>
</organism>
<dbReference type="Pfam" id="PF17820">
    <property type="entry name" value="PDZ_6"/>
    <property type="match status" value="1"/>
</dbReference>
<gene>
    <name evidence="4" type="ORF">IAA08_02115</name>
</gene>
<dbReference type="InterPro" id="IPR013785">
    <property type="entry name" value="Aldolase_TIM"/>
</dbReference>
<feature type="domain" description="PDZ" evidence="2">
    <location>
        <begin position="8"/>
        <end position="57"/>
    </location>
</feature>
<dbReference type="Pfam" id="PF04459">
    <property type="entry name" value="DUF512"/>
    <property type="match status" value="1"/>
</dbReference>
<protein>
    <submittedName>
        <fullName evidence="4">DUF512 domain-containing protein</fullName>
    </submittedName>
</protein>
<dbReference type="AlphaFoldDB" id="A0A9D2D190"/>
<dbReference type="Gene3D" id="3.20.20.70">
    <property type="entry name" value="Aldolase class I"/>
    <property type="match status" value="1"/>
</dbReference>
<dbReference type="InterPro" id="IPR041489">
    <property type="entry name" value="PDZ_6"/>
</dbReference>
<proteinExistence type="predicted"/>
<reference evidence="4" key="1">
    <citation type="journal article" date="2021" name="PeerJ">
        <title>Extensive microbial diversity within the chicken gut microbiome revealed by metagenomics and culture.</title>
        <authorList>
            <person name="Gilroy R."/>
            <person name="Ravi A."/>
            <person name="Getino M."/>
            <person name="Pursley I."/>
            <person name="Horton D.L."/>
            <person name="Alikhan N.F."/>
            <person name="Baker D."/>
            <person name="Gharbi K."/>
            <person name="Hall N."/>
            <person name="Watson M."/>
            <person name="Adriaenssens E.M."/>
            <person name="Foster-Nyarko E."/>
            <person name="Jarju S."/>
            <person name="Secka A."/>
            <person name="Antonio M."/>
            <person name="Oren A."/>
            <person name="Chaudhuri R.R."/>
            <person name="La Ragione R."/>
            <person name="Hildebrand F."/>
            <person name="Pallen M.J."/>
        </authorList>
    </citation>
    <scope>NUCLEOTIDE SEQUENCE</scope>
    <source>
        <strain evidence="4">CHK192-9172</strain>
    </source>
</reference>
<name>A0A9D2D190_9FIRM</name>
<dbReference type="Proteomes" id="UP000824024">
    <property type="component" value="Unassembled WGS sequence"/>
</dbReference>
<evidence type="ECO:0000313" key="5">
    <source>
        <dbReference type="Proteomes" id="UP000824024"/>
    </source>
</evidence>
<evidence type="ECO:0000259" key="2">
    <source>
        <dbReference type="Pfam" id="PF17820"/>
    </source>
</evidence>
<evidence type="ECO:0000259" key="3">
    <source>
        <dbReference type="Pfam" id="PF19238"/>
    </source>
</evidence>
<dbReference type="Pfam" id="PF19238">
    <property type="entry name" value="Radical_SAM_2"/>
    <property type="match status" value="1"/>
</dbReference>
<dbReference type="InterPro" id="IPR045375">
    <property type="entry name" value="Put_radical_SAM-like_N"/>
</dbReference>